<evidence type="ECO:0000313" key="2">
    <source>
        <dbReference type="EMBL" id="OGK53427.1"/>
    </source>
</evidence>
<dbReference type="Gene3D" id="3.40.630.30">
    <property type="match status" value="1"/>
</dbReference>
<dbReference type="InterPro" id="IPR016181">
    <property type="entry name" value="Acyl_CoA_acyltransferase"/>
</dbReference>
<dbReference type="GO" id="GO:0016747">
    <property type="term" value="F:acyltransferase activity, transferring groups other than amino-acyl groups"/>
    <property type="evidence" value="ECO:0007669"/>
    <property type="project" value="InterPro"/>
</dbReference>
<dbReference type="Proteomes" id="UP000177418">
    <property type="component" value="Unassembled WGS sequence"/>
</dbReference>
<proteinExistence type="predicted"/>
<gene>
    <name evidence="2" type="ORF">A3H78_02740</name>
</gene>
<feature type="domain" description="N-acetyltransferase" evidence="1">
    <location>
        <begin position="3"/>
        <end position="159"/>
    </location>
</feature>
<dbReference type="Pfam" id="PF00583">
    <property type="entry name" value="Acetyltransf_1"/>
    <property type="match status" value="1"/>
</dbReference>
<sequence>MEVKISVLTLDQMSQFWQLFIEVLTEDFPGYSKTVVNFLITKMYSLYAFEYWLKTNQKTIVIAQIENNIVGFAVIDNPYGGVSMCRWLGVDGNFRNKGIATKIITFWKTMAEKQGCHKLEVAAQENAKDFYSKIGLKDEGKRLSSYFGIDQYIFGMVIGQPSDQAMTQA</sequence>
<reference evidence="2 3" key="1">
    <citation type="journal article" date="2016" name="Nat. Commun.">
        <title>Thousands of microbial genomes shed light on interconnected biogeochemical processes in an aquifer system.</title>
        <authorList>
            <person name="Anantharaman K."/>
            <person name="Brown C.T."/>
            <person name="Hug L.A."/>
            <person name="Sharon I."/>
            <person name="Castelle C.J."/>
            <person name="Probst A.J."/>
            <person name="Thomas B.C."/>
            <person name="Singh A."/>
            <person name="Wilkins M.J."/>
            <person name="Karaoz U."/>
            <person name="Brodie E.L."/>
            <person name="Williams K.H."/>
            <person name="Hubbard S.S."/>
            <person name="Banfield J.F."/>
        </authorList>
    </citation>
    <scope>NUCLEOTIDE SEQUENCE [LARGE SCALE GENOMIC DNA]</scope>
</reference>
<dbReference type="CDD" id="cd04301">
    <property type="entry name" value="NAT_SF"/>
    <property type="match status" value="1"/>
</dbReference>
<organism evidence="2 3">
    <name type="scientific">Candidatus Roizmanbacteria bacterium RIFCSPLOWO2_02_FULL_36_11</name>
    <dbReference type="NCBI Taxonomy" id="1802071"/>
    <lineage>
        <taxon>Bacteria</taxon>
        <taxon>Candidatus Roizmaniibacteriota</taxon>
    </lineage>
</organism>
<protein>
    <recommendedName>
        <fullName evidence="1">N-acetyltransferase domain-containing protein</fullName>
    </recommendedName>
</protein>
<evidence type="ECO:0000259" key="1">
    <source>
        <dbReference type="PROSITE" id="PS51186"/>
    </source>
</evidence>
<dbReference type="SUPFAM" id="SSF55729">
    <property type="entry name" value="Acyl-CoA N-acyltransferases (Nat)"/>
    <property type="match status" value="1"/>
</dbReference>
<dbReference type="PROSITE" id="PS51186">
    <property type="entry name" value="GNAT"/>
    <property type="match status" value="1"/>
</dbReference>
<evidence type="ECO:0000313" key="3">
    <source>
        <dbReference type="Proteomes" id="UP000177418"/>
    </source>
</evidence>
<dbReference type="InterPro" id="IPR000182">
    <property type="entry name" value="GNAT_dom"/>
</dbReference>
<dbReference type="AlphaFoldDB" id="A0A1F7JCV9"/>
<accession>A0A1F7JCV9</accession>
<dbReference type="EMBL" id="MGAV01000019">
    <property type="protein sequence ID" value="OGK53427.1"/>
    <property type="molecule type" value="Genomic_DNA"/>
</dbReference>
<name>A0A1F7JCV9_9BACT</name>
<comment type="caution">
    <text evidence="2">The sequence shown here is derived from an EMBL/GenBank/DDBJ whole genome shotgun (WGS) entry which is preliminary data.</text>
</comment>